<dbReference type="GeneID" id="94849048"/>
<sequence length="89" mass="10660">MLRFNVDDLEKFDEELNMEEVPSRFIKAIYEVATQACIEFLFQHVDEQEYIEKVDEIKKEALLQATLWIADRDLAKHIAKKYLEKIIQK</sequence>
<proteinExistence type="predicted"/>
<dbReference type="RefSeq" id="XP_068368554.1">
    <property type="nucleotide sequence ID" value="XM_068514344.1"/>
</dbReference>
<evidence type="ECO:0000313" key="1">
    <source>
        <dbReference type="EMBL" id="OHT15418.1"/>
    </source>
</evidence>
<comment type="caution">
    <text evidence="1">The sequence shown here is derived from an EMBL/GenBank/DDBJ whole genome shotgun (WGS) entry which is preliminary data.</text>
</comment>
<dbReference type="VEuPathDB" id="TrichDB:TRFO_42506"/>
<accession>A0A1J4KW97</accession>
<organism evidence="1 2">
    <name type="scientific">Tritrichomonas foetus</name>
    <dbReference type="NCBI Taxonomy" id="1144522"/>
    <lineage>
        <taxon>Eukaryota</taxon>
        <taxon>Metamonada</taxon>
        <taxon>Parabasalia</taxon>
        <taxon>Tritrichomonadida</taxon>
        <taxon>Tritrichomonadidae</taxon>
        <taxon>Tritrichomonas</taxon>
    </lineage>
</organism>
<evidence type="ECO:0000313" key="2">
    <source>
        <dbReference type="Proteomes" id="UP000179807"/>
    </source>
</evidence>
<keyword evidence="2" id="KW-1185">Reference proteome</keyword>
<dbReference type="AlphaFoldDB" id="A0A1J4KW97"/>
<dbReference type="EMBL" id="MLAK01000223">
    <property type="protein sequence ID" value="OHT15418.1"/>
    <property type="molecule type" value="Genomic_DNA"/>
</dbReference>
<name>A0A1J4KW97_9EUKA</name>
<protein>
    <submittedName>
        <fullName evidence="1">Uncharacterized protein</fullName>
    </submittedName>
</protein>
<reference evidence="1" key="1">
    <citation type="submission" date="2016-10" db="EMBL/GenBank/DDBJ databases">
        <authorList>
            <person name="Benchimol M."/>
            <person name="Almeida L.G."/>
            <person name="Vasconcelos A.T."/>
            <person name="Perreira-Neves A."/>
            <person name="Rosa I.A."/>
            <person name="Tasca T."/>
            <person name="Bogo M.R."/>
            <person name="de Souza W."/>
        </authorList>
    </citation>
    <scope>NUCLEOTIDE SEQUENCE [LARGE SCALE GENOMIC DNA]</scope>
    <source>
        <strain evidence="1">K</strain>
    </source>
</reference>
<gene>
    <name evidence="1" type="ORF">TRFO_42506</name>
</gene>
<dbReference type="Proteomes" id="UP000179807">
    <property type="component" value="Unassembled WGS sequence"/>
</dbReference>